<sequence>MKFCFLSIESSTDRVDGNVKLIKSRREELINLVKSEDPTAVKLRDVFAEYDNLKR</sequence>
<proteinExistence type="predicted"/>
<dbReference type="AlphaFoldDB" id="A0A8X6TPN7"/>
<organism evidence="1 2">
    <name type="scientific">Nephila pilipes</name>
    <name type="common">Giant wood spider</name>
    <name type="synonym">Nephila maculata</name>
    <dbReference type="NCBI Taxonomy" id="299642"/>
    <lineage>
        <taxon>Eukaryota</taxon>
        <taxon>Metazoa</taxon>
        <taxon>Ecdysozoa</taxon>
        <taxon>Arthropoda</taxon>
        <taxon>Chelicerata</taxon>
        <taxon>Arachnida</taxon>
        <taxon>Araneae</taxon>
        <taxon>Araneomorphae</taxon>
        <taxon>Entelegynae</taxon>
        <taxon>Araneoidea</taxon>
        <taxon>Nephilidae</taxon>
        <taxon>Nephila</taxon>
    </lineage>
</organism>
<dbReference type="EMBL" id="BMAW01062909">
    <property type="protein sequence ID" value="GFT37877.1"/>
    <property type="molecule type" value="Genomic_DNA"/>
</dbReference>
<evidence type="ECO:0000313" key="2">
    <source>
        <dbReference type="Proteomes" id="UP000887013"/>
    </source>
</evidence>
<reference evidence="1" key="1">
    <citation type="submission" date="2020-08" db="EMBL/GenBank/DDBJ databases">
        <title>Multicomponent nature underlies the extraordinary mechanical properties of spider dragline silk.</title>
        <authorList>
            <person name="Kono N."/>
            <person name="Nakamura H."/>
            <person name="Mori M."/>
            <person name="Yoshida Y."/>
            <person name="Ohtoshi R."/>
            <person name="Malay A.D."/>
            <person name="Moran D.A.P."/>
            <person name="Tomita M."/>
            <person name="Numata K."/>
            <person name="Arakawa K."/>
        </authorList>
    </citation>
    <scope>NUCLEOTIDE SEQUENCE</scope>
</reference>
<keyword evidence="2" id="KW-1185">Reference proteome</keyword>
<evidence type="ECO:0000313" key="1">
    <source>
        <dbReference type="EMBL" id="GFT37877.1"/>
    </source>
</evidence>
<feature type="non-terminal residue" evidence="1">
    <location>
        <position position="1"/>
    </location>
</feature>
<comment type="caution">
    <text evidence="1">The sequence shown here is derived from an EMBL/GenBank/DDBJ whole genome shotgun (WGS) entry which is preliminary data.</text>
</comment>
<accession>A0A8X6TPN7</accession>
<dbReference type="Proteomes" id="UP000887013">
    <property type="component" value="Unassembled WGS sequence"/>
</dbReference>
<name>A0A8X6TPN7_NEPPI</name>
<protein>
    <submittedName>
        <fullName evidence="1">Uncharacterized protein</fullName>
    </submittedName>
</protein>
<gene>
    <name evidence="1" type="ORF">NPIL_71361</name>
</gene>